<evidence type="ECO:0000313" key="9">
    <source>
        <dbReference type="EMBL" id="KYG75884.1"/>
    </source>
</evidence>
<feature type="transmembrane region" description="Helical" evidence="6">
    <location>
        <begin position="340"/>
        <end position="362"/>
    </location>
</feature>
<feature type="transmembrane region" description="Helical" evidence="6">
    <location>
        <begin position="474"/>
        <end position="498"/>
    </location>
</feature>
<evidence type="ECO:0000256" key="4">
    <source>
        <dbReference type="ARBA" id="ARBA00022989"/>
    </source>
</evidence>
<feature type="transmembrane region" description="Helical" evidence="6">
    <location>
        <begin position="805"/>
        <end position="824"/>
    </location>
</feature>
<evidence type="ECO:0000313" key="10">
    <source>
        <dbReference type="Proteomes" id="UP000075606"/>
    </source>
</evidence>
<evidence type="ECO:0000259" key="8">
    <source>
        <dbReference type="Pfam" id="PF12704"/>
    </source>
</evidence>
<evidence type="ECO:0000256" key="1">
    <source>
        <dbReference type="ARBA" id="ARBA00004651"/>
    </source>
</evidence>
<feature type="domain" description="MacB-like periplasmic core" evidence="8">
    <location>
        <begin position="76"/>
        <end position="297"/>
    </location>
</feature>
<dbReference type="STRING" id="333140.AWW68_08630"/>
<keyword evidence="10" id="KW-1185">Reference proteome</keyword>
<evidence type="ECO:0000256" key="2">
    <source>
        <dbReference type="ARBA" id="ARBA00022475"/>
    </source>
</evidence>
<feature type="domain" description="MacB-like periplasmic core" evidence="8">
    <location>
        <begin position="486"/>
        <end position="686"/>
    </location>
</feature>
<dbReference type="EMBL" id="LRPC01000012">
    <property type="protein sequence ID" value="KYG75884.1"/>
    <property type="molecule type" value="Genomic_DNA"/>
</dbReference>
<accession>A0A150XB31</accession>
<evidence type="ECO:0000256" key="6">
    <source>
        <dbReference type="SAM" id="Phobius"/>
    </source>
</evidence>
<dbReference type="InterPro" id="IPR025857">
    <property type="entry name" value="MacB_PCD"/>
</dbReference>
<keyword evidence="5 6" id="KW-0472">Membrane</keyword>
<reference evidence="9 10" key="1">
    <citation type="submission" date="2016-01" db="EMBL/GenBank/DDBJ databases">
        <title>Genome sequencing of Roseivirga spongicola UST030701-084.</title>
        <authorList>
            <person name="Selvaratnam C."/>
            <person name="Thevarajoo S."/>
            <person name="Goh K.M."/>
            <person name="Ee R."/>
            <person name="Chan K.-G."/>
            <person name="Chong C.S."/>
        </authorList>
    </citation>
    <scope>NUCLEOTIDE SEQUENCE [LARGE SCALE GENOMIC DNA]</scope>
    <source>
        <strain evidence="9 10">UST030701-084</strain>
    </source>
</reference>
<feature type="transmembrane region" description="Helical" evidence="6">
    <location>
        <begin position="763"/>
        <end position="785"/>
    </location>
</feature>
<dbReference type="InterPro" id="IPR003838">
    <property type="entry name" value="ABC3_permease_C"/>
</dbReference>
<name>A0A150XB31_9BACT</name>
<evidence type="ECO:0008006" key="11">
    <source>
        <dbReference type="Google" id="ProtNLM"/>
    </source>
</evidence>
<feature type="transmembrane region" description="Helical" evidence="6">
    <location>
        <begin position="430"/>
        <end position="453"/>
    </location>
</feature>
<dbReference type="Proteomes" id="UP000075606">
    <property type="component" value="Unassembled WGS sequence"/>
</dbReference>
<evidence type="ECO:0000256" key="5">
    <source>
        <dbReference type="ARBA" id="ARBA00023136"/>
    </source>
</evidence>
<keyword evidence="3 6" id="KW-0812">Transmembrane</keyword>
<dbReference type="InterPro" id="IPR050250">
    <property type="entry name" value="Macrolide_Exporter_MacB"/>
</dbReference>
<dbReference type="Pfam" id="PF02687">
    <property type="entry name" value="FtsX"/>
    <property type="match status" value="2"/>
</dbReference>
<dbReference type="AlphaFoldDB" id="A0A150XB31"/>
<organism evidence="9 10">
    <name type="scientific">Roseivirga spongicola</name>
    <dbReference type="NCBI Taxonomy" id="333140"/>
    <lineage>
        <taxon>Bacteria</taxon>
        <taxon>Pseudomonadati</taxon>
        <taxon>Bacteroidota</taxon>
        <taxon>Cytophagia</taxon>
        <taxon>Cytophagales</taxon>
        <taxon>Roseivirgaceae</taxon>
        <taxon>Roseivirga</taxon>
    </lineage>
</organism>
<dbReference type="GO" id="GO:0005886">
    <property type="term" value="C:plasma membrane"/>
    <property type="evidence" value="ECO:0007669"/>
    <property type="project" value="UniProtKB-SubCell"/>
</dbReference>
<dbReference type="Pfam" id="PF12704">
    <property type="entry name" value="MacB_PCD"/>
    <property type="match status" value="2"/>
</dbReference>
<dbReference type="PANTHER" id="PTHR30572">
    <property type="entry name" value="MEMBRANE COMPONENT OF TRANSPORTER-RELATED"/>
    <property type="match status" value="1"/>
</dbReference>
<sequence length="842" mass="94047">MAEDIEGDLLERFEIRLTTKGQFRAKLLFIKDVLLLFRPSMIRSFQGQQKLNYYDMFKHNITITFRSFLRQKSSFIINLIGLSSGLTCVLLILLWVNDELKTDRFHENSDQLHYIMSNHTDASGTRTWKGTPGLLLEEIEAQIPEIELATAYTDTHEFTISTKSETPISLKVEGKFASDHFLSVYSYPLVRGNASSVLANNSEAVITKALAEKLFSNEDAIGKTIEWHFGGNKKAFTISGILENIPSHSSEQFELLLPWNFYHDELITFKQWGNYYARIATVLQANANPQLVTEKVDTIFKNNLEDTNVDLFLTPYSSLYLYGEYENGIQAGGRIEYVRLISFIALLILFIACINFINLATAKASQRMKEIGVKKSMGASKRSLAYQFLTESILICLIALGISGLLTLLLLPGFNQITEKEIALQFDLTLVLSVVGLVTLVGIVAGSYPALYLSKMEALSILKGFKLAKSSGGIGRKVLVIFQFTLSTILIVSVMVVYQQMQLIQNQNLGYNRDNLIYFEREGKLTDQSDAFINEIKNITGVENAAISGFMVGGLNSTGGVAWEGKTEKDQIQFWEYNVGANSIDLLGVEFISGRDFSEEFATDQDVVIFNETAIKAMGMDDPIGKSIVHYTGNKKIVGVVKDFAIGSLHQDVEPAIFLNRPASANLIMVKIDGTSTARTLQEIESAYAEFNPEFPFKPAFVDQDYQALYSSEQRIASLSKYAAALAIIISCLGLFGLTAFTTEKRIKEISIRKVLGSGIWRIVFLLTKQFSALVAIGILIALPFSYWAANRWLNDFAVKISLSWWFFALAGIATLVIAWLTVFGQTFKAARLNPANNLRNE</sequence>
<dbReference type="PANTHER" id="PTHR30572:SF18">
    <property type="entry name" value="ABC-TYPE MACROLIDE FAMILY EXPORT SYSTEM PERMEASE COMPONENT 2"/>
    <property type="match status" value="1"/>
</dbReference>
<feature type="transmembrane region" description="Helical" evidence="6">
    <location>
        <begin position="75"/>
        <end position="96"/>
    </location>
</feature>
<feature type="transmembrane region" description="Helical" evidence="6">
    <location>
        <begin position="722"/>
        <end position="742"/>
    </location>
</feature>
<comment type="caution">
    <text evidence="9">The sequence shown here is derived from an EMBL/GenBank/DDBJ whole genome shotgun (WGS) entry which is preliminary data.</text>
</comment>
<evidence type="ECO:0000259" key="7">
    <source>
        <dbReference type="Pfam" id="PF02687"/>
    </source>
</evidence>
<dbReference type="GO" id="GO:0022857">
    <property type="term" value="F:transmembrane transporter activity"/>
    <property type="evidence" value="ECO:0007669"/>
    <property type="project" value="TreeGrafter"/>
</dbReference>
<comment type="subcellular location">
    <subcellularLocation>
        <location evidence="1">Cell membrane</location>
        <topology evidence="1">Multi-pass membrane protein</topology>
    </subcellularLocation>
</comment>
<feature type="transmembrane region" description="Helical" evidence="6">
    <location>
        <begin position="383"/>
        <end position="410"/>
    </location>
</feature>
<proteinExistence type="predicted"/>
<feature type="domain" description="ABC3 transporter permease C-terminal" evidence="7">
    <location>
        <begin position="724"/>
        <end position="835"/>
    </location>
</feature>
<evidence type="ECO:0000256" key="3">
    <source>
        <dbReference type="ARBA" id="ARBA00022692"/>
    </source>
</evidence>
<keyword evidence="4 6" id="KW-1133">Transmembrane helix</keyword>
<gene>
    <name evidence="9" type="ORF">AWW68_08630</name>
</gene>
<keyword evidence="2" id="KW-1003">Cell membrane</keyword>
<feature type="domain" description="ABC3 transporter permease C-terminal" evidence="7">
    <location>
        <begin position="343"/>
        <end position="457"/>
    </location>
</feature>
<protein>
    <recommendedName>
        <fullName evidence="11">Transporter permease</fullName>
    </recommendedName>
</protein>